<accession>A0A512C246</accession>
<sequence length="86" mass="9224">MGPLVLSATCCSQAISVIDHTAGSIVLVWLSKLNLGITFEVLEKCASAMDSVQTFFSIDALQQLRVRVLEVTLTLETGPAKEGIFP</sequence>
<name>A0A512C246_9HYPH</name>
<organism evidence="1 2">
    <name type="scientific">Microvirga aerophila</name>
    <dbReference type="NCBI Taxonomy" id="670291"/>
    <lineage>
        <taxon>Bacteria</taxon>
        <taxon>Pseudomonadati</taxon>
        <taxon>Pseudomonadota</taxon>
        <taxon>Alphaproteobacteria</taxon>
        <taxon>Hyphomicrobiales</taxon>
        <taxon>Methylobacteriaceae</taxon>
        <taxon>Microvirga</taxon>
    </lineage>
</organism>
<protein>
    <submittedName>
        <fullName evidence="1">Uncharacterized protein</fullName>
    </submittedName>
</protein>
<dbReference type="AlphaFoldDB" id="A0A512C246"/>
<evidence type="ECO:0000313" key="1">
    <source>
        <dbReference type="EMBL" id="GEO18281.1"/>
    </source>
</evidence>
<gene>
    <name evidence="1" type="ORF">MAE02_59770</name>
</gene>
<proteinExistence type="predicted"/>
<keyword evidence="2" id="KW-1185">Reference proteome</keyword>
<reference evidence="1 2" key="1">
    <citation type="submission" date="2019-07" db="EMBL/GenBank/DDBJ databases">
        <title>Whole genome shotgun sequence of Microvirga aerophila NBRC 106136.</title>
        <authorList>
            <person name="Hosoyama A."/>
            <person name="Uohara A."/>
            <person name="Ohji S."/>
            <person name="Ichikawa N."/>
        </authorList>
    </citation>
    <scope>NUCLEOTIDE SEQUENCE [LARGE SCALE GENOMIC DNA]</scope>
    <source>
        <strain evidence="1 2">NBRC 106136</strain>
    </source>
</reference>
<dbReference type="EMBL" id="BJYU01000175">
    <property type="protein sequence ID" value="GEO18281.1"/>
    <property type="molecule type" value="Genomic_DNA"/>
</dbReference>
<dbReference type="Proteomes" id="UP000321085">
    <property type="component" value="Unassembled WGS sequence"/>
</dbReference>
<comment type="caution">
    <text evidence="1">The sequence shown here is derived from an EMBL/GenBank/DDBJ whole genome shotgun (WGS) entry which is preliminary data.</text>
</comment>
<evidence type="ECO:0000313" key="2">
    <source>
        <dbReference type="Proteomes" id="UP000321085"/>
    </source>
</evidence>